<dbReference type="PANTHER" id="PTHR16501">
    <property type="entry name" value="TRANSPORT AND GOLGI ORGANIZATION PROTEIN 11"/>
    <property type="match status" value="1"/>
</dbReference>
<dbReference type="GO" id="GO:0005777">
    <property type="term" value="C:peroxisome"/>
    <property type="evidence" value="ECO:0007669"/>
    <property type="project" value="UniProtKB-SubCell"/>
</dbReference>
<keyword evidence="6 9" id="KW-0496">Mitochondrion</keyword>
<comment type="subcellular location">
    <subcellularLocation>
        <location evidence="9">Mitochondrion outer membrane</location>
        <topology evidence="9">Single-pass type IV membrane protein</topology>
    </subcellularLocation>
    <subcellularLocation>
        <location evidence="9">Peroxisome</location>
    </subcellularLocation>
</comment>
<dbReference type="Pfam" id="PF05644">
    <property type="entry name" value="Miff"/>
    <property type="match status" value="1"/>
</dbReference>
<dbReference type="PANTHER" id="PTHR16501:SF6">
    <property type="entry name" value="TRANSPORT AND GOLGI ORGANIZATION PROTEIN 11"/>
    <property type="match status" value="1"/>
</dbReference>
<evidence type="ECO:0000313" key="11">
    <source>
        <dbReference type="EMBL" id="CAB4034228.1"/>
    </source>
</evidence>
<evidence type="ECO:0000313" key="12">
    <source>
        <dbReference type="Proteomes" id="UP001152795"/>
    </source>
</evidence>
<comment type="caution">
    <text evidence="11">The sequence shown here is derived from an EMBL/GenBank/DDBJ whole genome shotgun (WGS) entry which is preliminary data.</text>
</comment>
<feature type="domain" description="Mff-like" evidence="10">
    <location>
        <begin position="28"/>
        <end position="123"/>
    </location>
</feature>
<keyword evidence="5" id="KW-0175">Coiled coil</keyword>
<evidence type="ECO:0000256" key="8">
    <source>
        <dbReference type="ARBA" id="ARBA00023140"/>
    </source>
</evidence>
<evidence type="ECO:0000256" key="5">
    <source>
        <dbReference type="ARBA" id="ARBA00023054"/>
    </source>
</evidence>
<dbReference type="GO" id="GO:0000266">
    <property type="term" value="P:mitochondrial fission"/>
    <property type="evidence" value="ECO:0007669"/>
    <property type="project" value="UniProtKB-UniRule"/>
</dbReference>
<comment type="function">
    <text evidence="9">Plays a role in mitochondrial and peroxisomal fission. Promotes the recruitment and association of the fission mediator dynamin-related protein 1 (DNM1L) to the mitochondrial surface.</text>
</comment>
<organism evidence="11 12">
    <name type="scientific">Paramuricea clavata</name>
    <name type="common">Red gorgonian</name>
    <name type="synonym">Violescent sea-whip</name>
    <dbReference type="NCBI Taxonomy" id="317549"/>
    <lineage>
        <taxon>Eukaryota</taxon>
        <taxon>Metazoa</taxon>
        <taxon>Cnidaria</taxon>
        <taxon>Anthozoa</taxon>
        <taxon>Octocorallia</taxon>
        <taxon>Malacalcyonacea</taxon>
        <taxon>Plexauridae</taxon>
        <taxon>Paramuricea</taxon>
    </lineage>
</organism>
<dbReference type="GO" id="GO:0090141">
    <property type="term" value="P:positive regulation of mitochondrial fission"/>
    <property type="evidence" value="ECO:0007669"/>
    <property type="project" value="UniProtKB-UniRule"/>
</dbReference>
<keyword evidence="2 9" id="KW-0812">Transmembrane</keyword>
<dbReference type="OrthoDB" id="5986838at2759"/>
<reference evidence="11" key="1">
    <citation type="submission" date="2020-04" db="EMBL/GenBank/DDBJ databases">
        <authorList>
            <person name="Alioto T."/>
            <person name="Alioto T."/>
            <person name="Gomez Garrido J."/>
        </authorList>
    </citation>
    <scope>NUCLEOTIDE SEQUENCE</scope>
    <source>
        <strain evidence="11">A484AB</strain>
    </source>
</reference>
<dbReference type="EMBL" id="CACRXK020019940">
    <property type="protein sequence ID" value="CAB4034228.1"/>
    <property type="molecule type" value="Genomic_DNA"/>
</dbReference>
<protein>
    <recommendedName>
        <fullName evidence="9">Mitochondrial fission factor</fullName>
    </recommendedName>
</protein>
<evidence type="ECO:0000256" key="3">
    <source>
        <dbReference type="ARBA" id="ARBA00022787"/>
    </source>
</evidence>
<name>A0A7D9LIF2_PARCT</name>
<evidence type="ECO:0000256" key="1">
    <source>
        <dbReference type="ARBA" id="ARBA00009806"/>
    </source>
</evidence>
<evidence type="ECO:0000256" key="9">
    <source>
        <dbReference type="RuleBase" id="RU368040"/>
    </source>
</evidence>
<dbReference type="GO" id="GO:0005741">
    <property type="term" value="C:mitochondrial outer membrane"/>
    <property type="evidence" value="ECO:0007669"/>
    <property type="project" value="UniProtKB-SubCell"/>
</dbReference>
<keyword evidence="7 9" id="KW-0472">Membrane</keyword>
<evidence type="ECO:0000256" key="2">
    <source>
        <dbReference type="ARBA" id="ARBA00022692"/>
    </source>
</evidence>
<comment type="similarity">
    <text evidence="1 9">Belongs to the Tango11 family.</text>
</comment>
<sequence length="200" mass="22558">MADEKGSREGMSSQYTAINAPFKADYDVIKDMQVPETITVQSMQNFGENKPAFQGSQMTVPDKIVLNGESETQVYNPSIGLQNAGVNLNNYMGGMVTPPRTLTVDDTTSRYMERKVEGNDGRRKEFDRLSHQLGENSGNSDEDSGPQLQGEIVRLNKRVESLEKKMSEKQSNGFWKTTFVCLLTIINPIIIHWLFSSRRR</sequence>
<proteinExistence type="inferred from homology"/>
<dbReference type="InterPro" id="IPR039433">
    <property type="entry name" value="Mff-like_dom"/>
</dbReference>
<accession>A0A7D9LIF2</accession>
<evidence type="ECO:0000259" key="10">
    <source>
        <dbReference type="Pfam" id="PF05644"/>
    </source>
</evidence>
<feature type="transmembrane region" description="Helical" evidence="9">
    <location>
        <begin position="174"/>
        <end position="195"/>
    </location>
</feature>
<dbReference type="AlphaFoldDB" id="A0A7D9LIF2"/>
<gene>
    <name evidence="11" type="ORF">PACLA_8A033790</name>
</gene>
<keyword evidence="8 9" id="KW-0576">Peroxisome</keyword>
<dbReference type="InterPro" id="IPR008518">
    <property type="entry name" value="Mff/Tango-11"/>
</dbReference>
<keyword evidence="12" id="KW-1185">Reference proteome</keyword>
<dbReference type="Proteomes" id="UP001152795">
    <property type="component" value="Unassembled WGS sequence"/>
</dbReference>
<keyword evidence="4 9" id="KW-1133">Transmembrane helix</keyword>
<keyword evidence="3 9" id="KW-1000">Mitochondrion outer membrane</keyword>
<dbReference type="GO" id="GO:0090314">
    <property type="term" value="P:positive regulation of protein targeting to membrane"/>
    <property type="evidence" value="ECO:0007669"/>
    <property type="project" value="UniProtKB-UniRule"/>
</dbReference>
<evidence type="ECO:0000256" key="6">
    <source>
        <dbReference type="ARBA" id="ARBA00023128"/>
    </source>
</evidence>
<evidence type="ECO:0000256" key="7">
    <source>
        <dbReference type="ARBA" id="ARBA00023136"/>
    </source>
</evidence>
<evidence type="ECO:0000256" key="4">
    <source>
        <dbReference type="ARBA" id="ARBA00022989"/>
    </source>
</evidence>